<dbReference type="KEGG" id="cate:C2869_06705"/>
<name>A0A2S0VPJ6_9ALTE</name>
<keyword evidence="2" id="KW-1185">Reference proteome</keyword>
<evidence type="ECO:0000313" key="1">
    <source>
        <dbReference type="EMBL" id="AWB66147.1"/>
    </source>
</evidence>
<sequence>MELLDWFSDKSEFGSAISNIEMWEDWVQDNKPDSFEQPVFTAEEIVSLYPVSLAWEAISLETKQTDIE</sequence>
<protein>
    <submittedName>
        <fullName evidence="1">Uncharacterized protein</fullName>
    </submittedName>
</protein>
<reference evidence="1 2" key="1">
    <citation type="submission" date="2018-01" db="EMBL/GenBank/DDBJ databases">
        <title>Genome sequence of a Cantenovulum-like bacteria.</title>
        <authorList>
            <person name="Tan W.R."/>
            <person name="Lau N.-S."/>
            <person name="Go F."/>
            <person name="Amirul A.-A.A."/>
        </authorList>
    </citation>
    <scope>NUCLEOTIDE SEQUENCE [LARGE SCALE GENOMIC DNA]</scope>
    <source>
        <strain evidence="1 2">CCB-QB4</strain>
    </source>
</reference>
<organism evidence="1 2">
    <name type="scientific">Saccharobesus litoralis</name>
    <dbReference type="NCBI Taxonomy" id="2172099"/>
    <lineage>
        <taxon>Bacteria</taxon>
        <taxon>Pseudomonadati</taxon>
        <taxon>Pseudomonadota</taxon>
        <taxon>Gammaproteobacteria</taxon>
        <taxon>Alteromonadales</taxon>
        <taxon>Alteromonadaceae</taxon>
        <taxon>Saccharobesus</taxon>
    </lineage>
</organism>
<gene>
    <name evidence="1" type="ORF">C2869_06705</name>
</gene>
<proteinExistence type="predicted"/>
<dbReference type="EMBL" id="CP026604">
    <property type="protein sequence ID" value="AWB66147.1"/>
    <property type="molecule type" value="Genomic_DNA"/>
</dbReference>
<dbReference type="Proteomes" id="UP000244441">
    <property type="component" value="Chromosome"/>
</dbReference>
<dbReference type="AlphaFoldDB" id="A0A2S0VPJ6"/>
<accession>A0A2S0VPJ6</accession>
<evidence type="ECO:0000313" key="2">
    <source>
        <dbReference type="Proteomes" id="UP000244441"/>
    </source>
</evidence>